<accession>A0A4C1VBP2</accession>
<organism evidence="1 2">
    <name type="scientific">Eumeta variegata</name>
    <name type="common">Bagworm moth</name>
    <name type="synonym">Eumeta japonica</name>
    <dbReference type="NCBI Taxonomy" id="151549"/>
    <lineage>
        <taxon>Eukaryota</taxon>
        <taxon>Metazoa</taxon>
        <taxon>Ecdysozoa</taxon>
        <taxon>Arthropoda</taxon>
        <taxon>Hexapoda</taxon>
        <taxon>Insecta</taxon>
        <taxon>Pterygota</taxon>
        <taxon>Neoptera</taxon>
        <taxon>Endopterygota</taxon>
        <taxon>Lepidoptera</taxon>
        <taxon>Glossata</taxon>
        <taxon>Ditrysia</taxon>
        <taxon>Tineoidea</taxon>
        <taxon>Psychidae</taxon>
        <taxon>Oiketicinae</taxon>
        <taxon>Eumeta</taxon>
    </lineage>
</organism>
<evidence type="ECO:0000313" key="2">
    <source>
        <dbReference type="Proteomes" id="UP000299102"/>
    </source>
</evidence>
<name>A0A4C1VBP2_EUMVA</name>
<protein>
    <submittedName>
        <fullName evidence="1">Uncharacterized protein</fullName>
    </submittedName>
</protein>
<evidence type="ECO:0000313" key="1">
    <source>
        <dbReference type="EMBL" id="GBP35025.1"/>
    </source>
</evidence>
<dbReference type="EMBL" id="BGZK01000298">
    <property type="protein sequence ID" value="GBP35025.1"/>
    <property type="molecule type" value="Genomic_DNA"/>
</dbReference>
<sequence>MDLFFEKTLFPFSKNGATTPYSALRALRCTSSTTDCNNSGGLQASRFHPLSSGFGRCLVPYCSRSSILQSGYGRGAAARPRPRRRHTEGCRAKTNRRVLRTPQKFDSVRRRMHGAVIISARAARGGGGHVWCRSAAGHARPRARRNRNNRPSWRYLRRRTWPPHAPALAAALGMTPEPTAADALCWAL</sequence>
<dbReference type="AlphaFoldDB" id="A0A4C1VBP2"/>
<gene>
    <name evidence="1" type="ORF">EVAR_75227_1</name>
</gene>
<comment type="caution">
    <text evidence="1">The sequence shown here is derived from an EMBL/GenBank/DDBJ whole genome shotgun (WGS) entry which is preliminary data.</text>
</comment>
<proteinExistence type="predicted"/>
<reference evidence="1 2" key="1">
    <citation type="journal article" date="2019" name="Commun. Biol.">
        <title>The bagworm genome reveals a unique fibroin gene that provides high tensile strength.</title>
        <authorList>
            <person name="Kono N."/>
            <person name="Nakamura H."/>
            <person name="Ohtoshi R."/>
            <person name="Tomita M."/>
            <person name="Numata K."/>
            <person name="Arakawa K."/>
        </authorList>
    </citation>
    <scope>NUCLEOTIDE SEQUENCE [LARGE SCALE GENOMIC DNA]</scope>
</reference>
<keyword evidence="2" id="KW-1185">Reference proteome</keyword>
<dbReference type="Proteomes" id="UP000299102">
    <property type="component" value="Unassembled WGS sequence"/>
</dbReference>